<dbReference type="Gene3D" id="2.130.10.10">
    <property type="entry name" value="YVTN repeat-like/Quinoprotein amine dehydrogenase"/>
    <property type="match status" value="1"/>
</dbReference>
<dbReference type="Pfam" id="PF23726">
    <property type="entry name" value="Beta-prop_RSE1_2nd"/>
    <property type="match status" value="1"/>
</dbReference>
<name>A0A699JSL0_TANCI</name>
<protein>
    <recommendedName>
        <fullName evidence="1">RSE1/DDB1/CPSF1 second beta-propeller domain-containing protein</fullName>
    </recommendedName>
</protein>
<feature type="non-terminal residue" evidence="2">
    <location>
        <position position="233"/>
    </location>
</feature>
<organism evidence="2">
    <name type="scientific">Tanacetum cinerariifolium</name>
    <name type="common">Dalmatian daisy</name>
    <name type="synonym">Chrysanthemum cinerariifolium</name>
    <dbReference type="NCBI Taxonomy" id="118510"/>
    <lineage>
        <taxon>Eukaryota</taxon>
        <taxon>Viridiplantae</taxon>
        <taxon>Streptophyta</taxon>
        <taxon>Embryophyta</taxon>
        <taxon>Tracheophyta</taxon>
        <taxon>Spermatophyta</taxon>
        <taxon>Magnoliopsida</taxon>
        <taxon>eudicotyledons</taxon>
        <taxon>Gunneridae</taxon>
        <taxon>Pentapetalae</taxon>
        <taxon>asterids</taxon>
        <taxon>campanulids</taxon>
        <taxon>Asterales</taxon>
        <taxon>Asteraceae</taxon>
        <taxon>Asteroideae</taxon>
        <taxon>Anthemideae</taxon>
        <taxon>Anthemidinae</taxon>
        <taxon>Tanacetum</taxon>
    </lineage>
</organism>
<dbReference type="InterPro" id="IPR058543">
    <property type="entry name" value="Beta-prop_RSE1/DDB1/CPSF1_2nd"/>
</dbReference>
<gene>
    <name evidence="2" type="ORF">Tci_627322</name>
</gene>
<dbReference type="EMBL" id="BKCJ010444447">
    <property type="protein sequence ID" value="GFA55350.1"/>
    <property type="molecule type" value="Genomic_DNA"/>
</dbReference>
<feature type="domain" description="RSE1/DDB1/CPSF1 second beta-propeller" evidence="1">
    <location>
        <begin position="2"/>
        <end position="105"/>
    </location>
</feature>
<dbReference type="AlphaFoldDB" id="A0A699JSL0"/>
<proteinExistence type="predicted"/>
<sequence length="233" mass="25810">MSGDMACLDIAPVHEGRQKSCFLVVGSYNNTIRILSLDPHDCMQVLSVQSVTAAPESLLFLEVHLSVGRTVQTTRLASFLMLACKMGSSSVVDMVTGQLSDARSRLWLGYVHQGHFILTPLSYETLEYPASFSSDQCAEGVVVVVVGDALRVFTLERLGETFNETTIPLWVPSQLNCMKVQRKSVLKLLAKRKGKMEIETGGDDEDKEDPLSDEQYSYPKAEADKWVSCIRVL</sequence>
<accession>A0A699JSL0</accession>
<dbReference type="InterPro" id="IPR015943">
    <property type="entry name" value="WD40/YVTN_repeat-like_dom_sf"/>
</dbReference>
<evidence type="ECO:0000259" key="1">
    <source>
        <dbReference type="Pfam" id="PF23726"/>
    </source>
</evidence>
<evidence type="ECO:0000313" key="2">
    <source>
        <dbReference type="EMBL" id="GFA55350.1"/>
    </source>
</evidence>
<reference evidence="2" key="1">
    <citation type="journal article" date="2019" name="Sci. Rep.">
        <title>Draft genome of Tanacetum cinerariifolium, the natural source of mosquito coil.</title>
        <authorList>
            <person name="Yamashiro T."/>
            <person name="Shiraishi A."/>
            <person name="Satake H."/>
            <person name="Nakayama K."/>
        </authorList>
    </citation>
    <scope>NUCLEOTIDE SEQUENCE</scope>
</reference>
<comment type="caution">
    <text evidence="2">The sequence shown here is derived from an EMBL/GenBank/DDBJ whole genome shotgun (WGS) entry which is preliminary data.</text>
</comment>